<organism evidence="10 11">
    <name type="scientific">Candidozyma auris</name>
    <name type="common">Yeast</name>
    <name type="synonym">Candida auris</name>
    <dbReference type="NCBI Taxonomy" id="498019"/>
    <lineage>
        <taxon>Eukaryota</taxon>
        <taxon>Fungi</taxon>
        <taxon>Dikarya</taxon>
        <taxon>Ascomycota</taxon>
        <taxon>Saccharomycotina</taxon>
        <taxon>Pichiomycetes</taxon>
        <taxon>Metschnikowiaceae</taxon>
        <taxon>Candidozyma</taxon>
    </lineage>
</organism>
<evidence type="ECO:0000256" key="8">
    <source>
        <dbReference type="SAM" id="MobiDB-lite"/>
    </source>
</evidence>
<feature type="domain" description="ADF-H" evidence="9">
    <location>
        <begin position="181"/>
        <end position="326"/>
    </location>
</feature>
<dbReference type="GO" id="GO:0005737">
    <property type="term" value="C:cytoplasm"/>
    <property type="evidence" value="ECO:0007669"/>
    <property type="project" value="TreeGrafter"/>
</dbReference>
<feature type="domain" description="ADF-H" evidence="9">
    <location>
        <begin position="1"/>
        <end position="138"/>
    </location>
</feature>
<dbReference type="GO" id="GO:0030042">
    <property type="term" value="P:actin filament depolymerization"/>
    <property type="evidence" value="ECO:0007669"/>
    <property type="project" value="TreeGrafter"/>
</dbReference>
<dbReference type="VEuPathDB" id="FungiDB:B9J08_000067"/>
<evidence type="ECO:0000313" key="11">
    <source>
        <dbReference type="Proteomes" id="UP000037122"/>
    </source>
</evidence>
<keyword evidence="5" id="KW-0009">Actin-binding</keyword>
<name>A0A0L0NTA5_CANAR</name>
<evidence type="ECO:0000259" key="9">
    <source>
        <dbReference type="PROSITE" id="PS51263"/>
    </source>
</evidence>
<dbReference type="VEuPathDB" id="FungiDB:CJJ07_002890"/>
<dbReference type="SUPFAM" id="SSF55753">
    <property type="entry name" value="Actin depolymerizing proteins"/>
    <property type="match status" value="2"/>
</dbReference>
<evidence type="ECO:0000256" key="5">
    <source>
        <dbReference type="ARBA" id="ARBA00023203"/>
    </source>
</evidence>
<dbReference type="SMART" id="SM00102">
    <property type="entry name" value="ADF"/>
    <property type="match status" value="2"/>
</dbReference>
<evidence type="ECO:0000256" key="6">
    <source>
        <dbReference type="ARBA" id="ARBA00023212"/>
    </source>
</evidence>
<reference evidence="11" key="1">
    <citation type="journal article" date="2015" name="BMC Genomics">
        <title>Draft genome of a commonly misdiagnosed multidrug resistant pathogen Candida auris.</title>
        <authorList>
            <person name="Chatterjee S."/>
            <person name="Alampalli S.V."/>
            <person name="Nageshan R.K."/>
            <person name="Chettiar S.T."/>
            <person name="Joshi S."/>
            <person name="Tatu U.S."/>
        </authorList>
    </citation>
    <scope>NUCLEOTIDE SEQUENCE [LARGE SCALE GENOMIC DNA]</scope>
    <source>
        <strain evidence="11">6684</strain>
    </source>
</reference>
<dbReference type="GO" id="GO:0003785">
    <property type="term" value="F:actin monomer binding"/>
    <property type="evidence" value="ECO:0007669"/>
    <property type="project" value="TreeGrafter"/>
</dbReference>
<accession>A0A0L0NTA5</accession>
<evidence type="ECO:0000313" key="10">
    <source>
        <dbReference type="EMBL" id="KND97402.1"/>
    </source>
</evidence>
<gene>
    <name evidence="10" type="ORF">QG37_05783</name>
</gene>
<comment type="similarity">
    <text evidence="2">Belongs to the actin-binding proteins ADF family. Twinfilin subfamily.</text>
</comment>
<dbReference type="Gene3D" id="3.40.20.10">
    <property type="entry name" value="Severin"/>
    <property type="match status" value="2"/>
</dbReference>
<feature type="region of interest" description="Disordered" evidence="8">
    <location>
        <begin position="323"/>
        <end position="347"/>
    </location>
</feature>
<comment type="subcellular location">
    <subcellularLocation>
        <location evidence="1">Cytoplasm</location>
        <location evidence="1">Cytoskeleton</location>
    </subcellularLocation>
</comment>
<dbReference type="InterPro" id="IPR028458">
    <property type="entry name" value="Twinfilin"/>
</dbReference>
<dbReference type="GO" id="GO:0005884">
    <property type="term" value="C:actin filament"/>
    <property type="evidence" value="ECO:0007669"/>
    <property type="project" value="TreeGrafter"/>
</dbReference>
<proteinExistence type="inferred from homology"/>
<evidence type="ECO:0000256" key="3">
    <source>
        <dbReference type="ARBA" id="ARBA00022490"/>
    </source>
</evidence>
<dbReference type="AlphaFoldDB" id="A0A0L0NTA5"/>
<sequence>MATQSGITASESLLQEFKSLNNGALVITLNSESTQLVPDNSYKLPSSGDLSLVFESLNEYFGAQYPTPGYAVIHTPESGFIFISFIPDSAPIRQKMLFASTKNTLLQQLGSSNFGTKNILALTEVEELNLLHYKHLTQGLNESLLTEEERVLAQINSVQNLNLGQPTSQSFKRELPSMHSGSALPSSSGSNLLFKMDPELEKSLLGDFLGKLVVIRIDKDTETLVLIGSESDVTPQTLISSLEKVVGASETSPIYALFGHDTDKVAFVYLCPSGSKVKDRMLYAANKQGFLSHLKSDNLKDKQLDVVLEVGDLDEIELSKLEKEASASTTQTNSGMRFSKPKGPRRR</sequence>
<dbReference type="InterPro" id="IPR029006">
    <property type="entry name" value="ADF-H/Gelsolin-like_dom_sf"/>
</dbReference>
<keyword evidence="3" id="KW-0963">Cytoplasm</keyword>
<dbReference type="VEuPathDB" id="FungiDB:CJJ09_002036"/>
<evidence type="ECO:0000256" key="2">
    <source>
        <dbReference type="ARBA" id="ARBA00009557"/>
    </source>
</evidence>
<protein>
    <recommendedName>
        <fullName evidence="9">ADF-H domain-containing protein</fullName>
    </recommendedName>
</protein>
<evidence type="ECO:0000256" key="1">
    <source>
        <dbReference type="ARBA" id="ARBA00004245"/>
    </source>
</evidence>
<dbReference type="Pfam" id="PF00241">
    <property type="entry name" value="Cofilin_ADF"/>
    <property type="match status" value="2"/>
</dbReference>
<comment type="subunit">
    <text evidence="7">Interacts with G-actin; ADP-actin form.</text>
</comment>
<feature type="compositionally biased region" description="Polar residues" evidence="8">
    <location>
        <begin position="326"/>
        <end position="336"/>
    </location>
</feature>
<dbReference type="GO" id="GO:0051016">
    <property type="term" value="P:barbed-end actin filament capping"/>
    <property type="evidence" value="ECO:0007669"/>
    <property type="project" value="TreeGrafter"/>
</dbReference>
<comment type="caution">
    <text evidence="10">The sequence shown here is derived from an EMBL/GenBank/DDBJ whole genome shotgun (WGS) entry which is preliminary data.</text>
</comment>
<evidence type="ECO:0000256" key="7">
    <source>
        <dbReference type="ARBA" id="ARBA00038532"/>
    </source>
</evidence>
<dbReference type="PANTHER" id="PTHR13759">
    <property type="entry name" value="TWINFILIN"/>
    <property type="match status" value="1"/>
</dbReference>
<dbReference type="PANTHER" id="PTHR13759:SF1">
    <property type="entry name" value="TWINFILIN"/>
    <property type="match status" value="1"/>
</dbReference>
<dbReference type="GO" id="GO:0051015">
    <property type="term" value="F:actin filament binding"/>
    <property type="evidence" value="ECO:0007669"/>
    <property type="project" value="TreeGrafter"/>
</dbReference>
<dbReference type="Proteomes" id="UP000037122">
    <property type="component" value="Unassembled WGS sequence"/>
</dbReference>
<dbReference type="CDD" id="cd11285">
    <property type="entry name" value="ADF_Twf-N_like"/>
    <property type="match status" value="1"/>
</dbReference>
<dbReference type="InterPro" id="IPR002108">
    <property type="entry name" value="ADF-H"/>
</dbReference>
<keyword evidence="6" id="KW-0206">Cytoskeleton</keyword>
<dbReference type="VEuPathDB" id="FungiDB:CJI97_000073"/>
<keyword evidence="4" id="KW-0677">Repeat</keyword>
<dbReference type="EMBL" id="LGST01000041">
    <property type="protein sequence ID" value="KND97402.1"/>
    <property type="molecule type" value="Genomic_DNA"/>
</dbReference>
<dbReference type="VEuPathDB" id="FungiDB:CJI96_0001504"/>
<dbReference type="VEuPathDB" id="FungiDB:QG37_05783"/>
<dbReference type="PROSITE" id="PS51263">
    <property type="entry name" value="ADF_H"/>
    <property type="match status" value="2"/>
</dbReference>
<evidence type="ECO:0000256" key="4">
    <source>
        <dbReference type="ARBA" id="ARBA00022737"/>
    </source>
</evidence>